<accession>A0A1R0H716</accession>
<dbReference type="OrthoDB" id="5682681at2759"/>
<sequence>MFVINESGKSAHPKSSKVKNDRKKDTETSLKKSLISKPISLVLKFLERKKKVECIGDFSLKVSEISGTQSKMSSIKYLTINSSAVNDGFLDFRPDLPEKYKDSDYSDYFLHDTGKIASKVTIKKYEKTQMLENQKVEARPQNQKLIRRKFPLDINTKKDVISTSKKTPASIKDVSKNSDSSVYSKKSYHLIDPEKSRYTKSLPRTPRKSKSLHDAGIKALNISINSDLYDSEFSKVIKKVDSDLLKHNILESESRKGCFEGARNINIEKIHQNSTIFSKPSCEVTQKKRFARVYDEKSILPTRTIDSKITSQTISNVAEDPRRSDLRILKQRKTPLKHLKPRMSQGILFSEEESKFKAKRQPNFRFMGSSVKISSLRSQNPPIKISPLTKNDNQQSTEKSNDSNISNSISTELELELDKQSSICSKVLSKSSKLQRNKFKNVPDFSRLGFRIYSKRRRIRNMSDRARLARKNISAKNTNCIFSNASSNQSQNDLIREAKACFYQDKTALVNVDISRALPSGDSFCYRTNNFGLESRPIPLWIKNSDSTNFSDSISTLMEKRLPSQKDHLIKEVQVLQSSLSQSSNPLEKQNSKFESIPIAIKMKTKMTKDLICNKLSQFNSSNLFSYKELGQGCKTELNYSSTRKINQKKLKYTKSSYSFKGIRSRREIHESEEVFSSDDESLASLYFRVSKVPGFFGAPTKNPVTKSKLDVRESGGDAIDNKVQLKDNIAQESQLDTENENSLEDTHVEGDQIKREMEGCAFKPNKKSDIDDSQIPCLDNESADINFSDSIPLGEIQKQLLSSRKRYEDEIYRDYRPFSTNSYFDFYNNRKEVISNLSMRSNISSRNSDFSHVNMAVYKIPAKAKSFCYDYRNSDLASIRSSDAASISSYASRKRYSFYDTLAMNAKREKSKILGEKKDLLHMFETRRLINRQSIMFINSINNEVSNSHGKRIPLTDLIPDKKKTKNYNIVTNPIANPDNQDQFSPVPISMGHRSVSSQSMVSYASRSSTTQSRQSLHSQASWYNTTLPPRPSTASAASFRPQTSYFDYPQTQRYMPGVFGYIHSYPENHYYNNELNGTDSRLEFHRLPKSKSMNFDVRGSYRLYNYDSLVNYSIRHYEKDPRIIIPPVPINSEIYQKLKK</sequence>
<proteinExistence type="predicted"/>
<name>A0A1R0H716_9FUNG</name>
<evidence type="ECO:0000256" key="1">
    <source>
        <dbReference type="SAM" id="MobiDB-lite"/>
    </source>
</evidence>
<evidence type="ECO:0000313" key="3">
    <source>
        <dbReference type="Proteomes" id="UP000187455"/>
    </source>
</evidence>
<evidence type="ECO:0000313" key="2">
    <source>
        <dbReference type="EMBL" id="OLY84937.1"/>
    </source>
</evidence>
<dbReference type="Proteomes" id="UP000187455">
    <property type="component" value="Unassembled WGS sequence"/>
</dbReference>
<dbReference type="AlphaFoldDB" id="A0A1R0H716"/>
<feature type="compositionally biased region" description="Basic and acidic residues" evidence="1">
    <location>
        <begin position="18"/>
        <end position="29"/>
    </location>
</feature>
<feature type="compositionally biased region" description="Polar residues" evidence="1">
    <location>
        <begin position="388"/>
        <end position="398"/>
    </location>
</feature>
<gene>
    <name evidence="2" type="ORF">AYI68_g894</name>
</gene>
<reference evidence="2 3" key="1">
    <citation type="journal article" date="2016" name="Mol. Biol. Evol.">
        <title>Genome-Wide Survey of Gut Fungi (Harpellales) Reveals the First Horizontally Transferred Ubiquitin Gene from a Mosquito Host.</title>
        <authorList>
            <person name="Wang Y."/>
            <person name="White M.M."/>
            <person name="Kvist S."/>
            <person name="Moncalvo J.M."/>
        </authorList>
    </citation>
    <scope>NUCLEOTIDE SEQUENCE [LARGE SCALE GENOMIC DNA]</scope>
    <source>
        <strain evidence="2 3">ALG-7-W6</strain>
    </source>
</reference>
<protein>
    <submittedName>
        <fullName evidence="2">Uncharacterized protein</fullName>
    </submittedName>
</protein>
<organism evidence="2 3">
    <name type="scientific">Smittium mucronatum</name>
    <dbReference type="NCBI Taxonomy" id="133383"/>
    <lineage>
        <taxon>Eukaryota</taxon>
        <taxon>Fungi</taxon>
        <taxon>Fungi incertae sedis</taxon>
        <taxon>Zoopagomycota</taxon>
        <taxon>Kickxellomycotina</taxon>
        <taxon>Harpellomycetes</taxon>
        <taxon>Harpellales</taxon>
        <taxon>Legeriomycetaceae</taxon>
        <taxon>Smittium</taxon>
    </lineage>
</organism>
<dbReference type="EMBL" id="LSSL01000299">
    <property type="protein sequence ID" value="OLY84937.1"/>
    <property type="molecule type" value="Genomic_DNA"/>
</dbReference>
<feature type="region of interest" description="Disordered" evidence="1">
    <location>
        <begin position="1"/>
        <end position="29"/>
    </location>
</feature>
<keyword evidence="3" id="KW-1185">Reference proteome</keyword>
<feature type="region of interest" description="Disordered" evidence="1">
    <location>
        <begin position="375"/>
        <end position="405"/>
    </location>
</feature>
<comment type="caution">
    <text evidence="2">The sequence shown here is derived from an EMBL/GenBank/DDBJ whole genome shotgun (WGS) entry which is preliminary data.</text>
</comment>